<dbReference type="Proteomes" id="UP000237684">
    <property type="component" value="Unassembled WGS sequence"/>
</dbReference>
<reference evidence="1 2" key="1">
    <citation type="journal article" date="2018" name="Syst. Appl. Microbiol.">
        <title>Abditibacterium utsteinense sp. nov., the first cultivated member of candidate phylum FBP, isolated from ice-free Antarctic soil samples.</title>
        <authorList>
            <person name="Tahon G."/>
            <person name="Tytgat B."/>
            <person name="Lebbe L."/>
            <person name="Carlier A."/>
            <person name="Willems A."/>
        </authorList>
    </citation>
    <scope>NUCLEOTIDE SEQUENCE [LARGE SCALE GENOMIC DNA]</scope>
    <source>
        <strain evidence="1 2">LMG 29911</strain>
    </source>
</reference>
<evidence type="ECO:0000313" key="2">
    <source>
        <dbReference type="Proteomes" id="UP000237684"/>
    </source>
</evidence>
<proteinExistence type="predicted"/>
<dbReference type="InParanoid" id="A0A2S8SU20"/>
<organism evidence="1 2">
    <name type="scientific">Abditibacterium utsteinense</name>
    <dbReference type="NCBI Taxonomy" id="1960156"/>
    <lineage>
        <taxon>Bacteria</taxon>
        <taxon>Pseudomonadati</taxon>
        <taxon>Abditibacteriota</taxon>
        <taxon>Abditibacteriia</taxon>
        <taxon>Abditibacteriales</taxon>
        <taxon>Abditibacteriaceae</taxon>
        <taxon>Abditibacterium</taxon>
    </lineage>
</organism>
<dbReference type="RefSeq" id="WP_105483420.1">
    <property type="nucleotide sequence ID" value="NZ_NIGF01000006.1"/>
</dbReference>
<dbReference type="AlphaFoldDB" id="A0A2S8SU20"/>
<sequence>MAFLGSILRSRRGDFNLFLIAALVALLVLPGASGAVIAPQGAEAVLFWLQSEVASADVATPLSESLRGSSTLLAISHQQAESAPQHRAEIQLSAATFHCGQYLALIPQKIQVETPIAFATPLLERHVLARLSGVRTNRRLI</sequence>
<gene>
    <name evidence="1" type="ORF">B1R32_106131</name>
</gene>
<comment type="caution">
    <text evidence="1">The sequence shown here is derived from an EMBL/GenBank/DDBJ whole genome shotgun (WGS) entry which is preliminary data.</text>
</comment>
<keyword evidence="2" id="KW-1185">Reference proteome</keyword>
<name>A0A2S8SU20_9BACT</name>
<protein>
    <submittedName>
        <fullName evidence="1">Uncharacterized protein</fullName>
    </submittedName>
</protein>
<accession>A0A2S8SU20</accession>
<dbReference type="EMBL" id="NIGF01000006">
    <property type="protein sequence ID" value="PQV64285.1"/>
    <property type="molecule type" value="Genomic_DNA"/>
</dbReference>
<evidence type="ECO:0000313" key="1">
    <source>
        <dbReference type="EMBL" id="PQV64285.1"/>
    </source>
</evidence>